<evidence type="ECO:0000313" key="7">
    <source>
        <dbReference type="EMBL" id="KEH15171.1"/>
    </source>
</evidence>
<protein>
    <submittedName>
        <fullName evidence="7">Histone-like nucleoid-structuring protein H-NS protein</fullName>
    </submittedName>
</protein>
<comment type="subcellular location">
    <subcellularLocation>
        <location evidence="1">Cytoplasm</location>
    </subcellularLocation>
</comment>
<dbReference type="EMBL" id="KL404658">
    <property type="protein sequence ID" value="KEH15171.1"/>
    <property type="molecule type" value="Genomic_DNA"/>
</dbReference>
<evidence type="ECO:0000313" key="9">
    <source>
        <dbReference type="Proteomes" id="UP000002051"/>
    </source>
</evidence>
<organism evidence="7 9">
    <name type="scientific">Medicago truncatula</name>
    <name type="common">Barrel medic</name>
    <name type="synonym">Medicago tribuloides</name>
    <dbReference type="NCBI Taxonomy" id="3880"/>
    <lineage>
        <taxon>Eukaryota</taxon>
        <taxon>Viridiplantae</taxon>
        <taxon>Streptophyta</taxon>
        <taxon>Embryophyta</taxon>
        <taxon>Tracheophyta</taxon>
        <taxon>Spermatophyta</taxon>
        <taxon>Magnoliopsida</taxon>
        <taxon>eudicotyledons</taxon>
        <taxon>Gunneridae</taxon>
        <taxon>Pentapetalae</taxon>
        <taxon>rosids</taxon>
        <taxon>fabids</taxon>
        <taxon>Fabales</taxon>
        <taxon>Fabaceae</taxon>
        <taxon>Papilionoideae</taxon>
        <taxon>50 kb inversion clade</taxon>
        <taxon>NPAAA clade</taxon>
        <taxon>Hologalegina</taxon>
        <taxon>IRL clade</taxon>
        <taxon>Trifolieae</taxon>
        <taxon>Medicago</taxon>
    </lineage>
</organism>
<evidence type="ECO:0000256" key="3">
    <source>
        <dbReference type="ARBA" id="ARBA00023125"/>
    </source>
</evidence>
<evidence type="ECO:0000256" key="4">
    <source>
        <dbReference type="SAM" id="Coils"/>
    </source>
</evidence>
<dbReference type="SMART" id="SM00528">
    <property type="entry name" value="HNS"/>
    <property type="match status" value="1"/>
</dbReference>
<proteinExistence type="predicted"/>
<dbReference type="Gene3D" id="4.10.430.30">
    <property type="match status" value="1"/>
</dbReference>
<dbReference type="GO" id="GO:0003677">
    <property type="term" value="F:DNA binding"/>
    <property type="evidence" value="ECO:0007669"/>
    <property type="project" value="UniProtKB-KW"/>
</dbReference>
<reference evidence="7 9" key="1">
    <citation type="journal article" date="2011" name="Nature">
        <title>The Medicago genome provides insight into the evolution of rhizobial symbioses.</title>
        <authorList>
            <person name="Young N.D."/>
            <person name="Debelle F."/>
            <person name="Oldroyd G.E."/>
            <person name="Geurts R."/>
            <person name="Cannon S.B."/>
            <person name="Udvardi M.K."/>
            <person name="Benedito V.A."/>
            <person name="Mayer K.F."/>
            <person name="Gouzy J."/>
            <person name="Schoof H."/>
            <person name="Van de Peer Y."/>
            <person name="Proost S."/>
            <person name="Cook D.R."/>
            <person name="Meyers B.C."/>
            <person name="Spannagl M."/>
            <person name="Cheung F."/>
            <person name="De Mita S."/>
            <person name="Krishnakumar V."/>
            <person name="Gundlach H."/>
            <person name="Zhou S."/>
            <person name="Mudge J."/>
            <person name="Bharti A.K."/>
            <person name="Murray J.D."/>
            <person name="Naoumkina M.A."/>
            <person name="Rosen B."/>
            <person name="Silverstein K.A."/>
            <person name="Tang H."/>
            <person name="Rombauts S."/>
            <person name="Zhao P.X."/>
            <person name="Zhou P."/>
            <person name="Barbe V."/>
            <person name="Bardou P."/>
            <person name="Bechner M."/>
            <person name="Bellec A."/>
            <person name="Berger A."/>
            <person name="Berges H."/>
            <person name="Bidwell S."/>
            <person name="Bisseling T."/>
            <person name="Choisne N."/>
            <person name="Couloux A."/>
            <person name="Denny R."/>
            <person name="Deshpande S."/>
            <person name="Dai X."/>
            <person name="Doyle J.J."/>
            <person name="Dudez A.M."/>
            <person name="Farmer A.D."/>
            <person name="Fouteau S."/>
            <person name="Franken C."/>
            <person name="Gibelin C."/>
            <person name="Gish J."/>
            <person name="Goldstein S."/>
            <person name="Gonzalez A.J."/>
            <person name="Green P.J."/>
            <person name="Hallab A."/>
            <person name="Hartog M."/>
            <person name="Hua A."/>
            <person name="Humphray S.J."/>
            <person name="Jeong D.H."/>
            <person name="Jing Y."/>
            <person name="Jocker A."/>
            <person name="Kenton S.M."/>
            <person name="Kim D.J."/>
            <person name="Klee K."/>
            <person name="Lai H."/>
            <person name="Lang C."/>
            <person name="Lin S."/>
            <person name="Macmil S.L."/>
            <person name="Magdelenat G."/>
            <person name="Matthews L."/>
            <person name="McCorrison J."/>
            <person name="Monaghan E.L."/>
            <person name="Mun J.H."/>
            <person name="Najar F.Z."/>
            <person name="Nicholson C."/>
            <person name="Noirot C."/>
            <person name="O'Bleness M."/>
            <person name="Paule C.R."/>
            <person name="Poulain J."/>
            <person name="Prion F."/>
            <person name="Qin B."/>
            <person name="Qu C."/>
            <person name="Retzel E.F."/>
            <person name="Riddle C."/>
            <person name="Sallet E."/>
            <person name="Samain S."/>
            <person name="Samson N."/>
            <person name="Sanders I."/>
            <person name="Saurat O."/>
            <person name="Scarpelli C."/>
            <person name="Schiex T."/>
            <person name="Segurens B."/>
            <person name="Severin A.J."/>
            <person name="Sherrier D.J."/>
            <person name="Shi R."/>
            <person name="Sims S."/>
            <person name="Singer S.R."/>
            <person name="Sinharoy S."/>
            <person name="Sterck L."/>
            <person name="Viollet A."/>
            <person name="Wang B.B."/>
            <person name="Wang K."/>
            <person name="Wang M."/>
            <person name="Wang X."/>
            <person name="Warfsmann J."/>
            <person name="Weissenbach J."/>
            <person name="White D.D."/>
            <person name="White J.D."/>
            <person name="Wiley G.B."/>
            <person name="Wincker P."/>
            <person name="Xing Y."/>
            <person name="Yang L."/>
            <person name="Yao Z."/>
            <person name="Ying F."/>
            <person name="Zhai J."/>
            <person name="Zhou L."/>
            <person name="Zuber A."/>
            <person name="Denarie J."/>
            <person name="Dixon R.A."/>
            <person name="May G.D."/>
            <person name="Schwartz D.C."/>
            <person name="Rogers J."/>
            <person name="Quetier F."/>
            <person name="Town C.D."/>
            <person name="Roe B.A."/>
        </authorList>
    </citation>
    <scope>NUCLEOTIDE SEQUENCE [LARGE SCALE GENOMIC DNA]</scope>
    <source>
        <strain evidence="7">A17</strain>
        <strain evidence="8 9">cv. Jemalong A17</strain>
    </source>
</reference>
<dbReference type="PANTHER" id="PTHR38097:SF2">
    <property type="entry name" value="DNA-BINDING PROTEIN STPA"/>
    <property type="match status" value="1"/>
</dbReference>
<reference evidence="7 9" key="2">
    <citation type="journal article" date="2014" name="BMC Genomics">
        <title>An improved genome release (version Mt4.0) for the model legume Medicago truncatula.</title>
        <authorList>
            <person name="Tang H."/>
            <person name="Krishnakumar V."/>
            <person name="Bidwell S."/>
            <person name="Rosen B."/>
            <person name="Chan A."/>
            <person name="Zhou S."/>
            <person name="Gentzbittel L."/>
            <person name="Childs K.L."/>
            <person name="Yandell M."/>
            <person name="Gundlach H."/>
            <person name="Mayer K.F."/>
            <person name="Schwartz D.C."/>
            <person name="Town C.D."/>
        </authorList>
    </citation>
    <scope>GENOME REANNOTATION</scope>
    <source>
        <strain evidence="7">A17</strain>
        <strain evidence="8 9">cv. Jemalong A17</strain>
    </source>
</reference>
<dbReference type="Proteomes" id="UP000002051">
    <property type="component" value="Unassembled WGS sequence"/>
</dbReference>
<evidence type="ECO:0000259" key="6">
    <source>
        <dbReference type="SMART" id="SM00528"/>
    </source>
</evidence>
<dbReference type="HOGENOM" id="CLU_117503_5_1_1"/>
<name>A0A072TD42_MEDTR</name>
<reference evidence="8" key="3">
    <citation type="submission" date="2015-06" db="UniProtKB">
        <authorList>
            <consortium name="EnsemblPlants"/>
        </authorList>
    </citation>
    <scope>IDENTIFICATION</scope>
    <source>
        <strain evidence="8">cv. Jemalong A17</strain>
    </source>
</reference>
<evidence type="ECO:0000256" key="1">
    <source>
        <dbReference type="ARBA" id="ARBA00004496"/>
    </source>
</evidence>
<dbReference type="InterPro" id="IPR027444">
    <property type="entry name" value="H-NS_C_dom"/>
</dbReference>
<dbReference type="GO" id="GO:0005737">
    <property type="term" value="C:cytoplasm"/>
    <property type="evidence" value="ECO:0007669"/>
    <property type="project" value="UniProtKB-SubCell"/>
</dbReference>
<dbReference type="AlphaFoldDB" id="A0A072TD42"/>
<gene>
    <name evidence="8" type="primary">25481824</name>
    <name evidence="7" type="ORF">MTR_1934s0020</name>
</gene>
<keyword evidence="2" id="KW-0963">Cytoplasm</keyword>
<dbReference type="SUPFAM" id="SSF81273">
    <property type="entry name" value="H-NS histone-like proteins"/>
    <property type="match status" value="1"/>
</dbReference>
<keyword evidence="4" id="KW-0175">Coiled coil</keyword>
<dbReference type="Pfam" id="PF00816">
    <property type="entry name" value="Histone_HNS"/>
    <property type="match status" value="1"/>
</dbReference>
<dbReference type="EnsemblPlants" id="KEH15171">
    <property type="protein sequence ID" value="KEH15171"/>
    <property type="gene ID" value="MTR_1934s0020"/>
</dbReference>
<sequence length="100" mass="10941">MATYLELKAQADALAQQAEEARLAELDSVIAAMREQIAEYGITPEQLFGRRRAAASGERAPVAPKYQDPKTGATWSGRGKAPQWIANAKNRDRFLIPAAE</sequence>
<dbReference type="PANTHER" id="PTHR38097">
    <property type="match status" value="1"/>
</dbReference>
<accession>A0A072TD42</accession>
<evidence type="ECO:0000256" key="5">
    <source>
        <dbReference type="SAM" id="MobiDB-lite"/>
    </source>
</evidence>
<feature type="coiled-coil region" evidence="4">
    <location>
        <begin position="4"/>
        <end position="36"/>
    </location>
</feature>
<feature type="domain" description="DNA-binding protein H-NS-like C-terminal" evidence="6">
    <location>
        <begin position="56"/>
        <end position="96"/>
    </location>
</feature>
<feature type="region of interest" description="Disordered" evidence="5">
    <location>
        <begin position="53"/>
        <end position="80"/>
    </location>
</feature>
<keyword evidence="9" id="KW-1185">Reference proteome</keyword>
<evidence type="ECO:0000256" key="2">
    <source>
        <dbReference type="ARBA" id="ARBA00022490"/>
    </source>
</evidence>
<keyword evidence="3" id="KW-0238">DNA-binding</keyword>
<evidence type="ECO:0000313" key="8">
    <source>
        <dbReference type="EnsemblPlants" id="KEH15171"/>
    </source>
</evidence>